<keyword evidence="6" id="KW-1185">Reference proteome</keyword>
<dbReference type="PANTHER" id="PTHR33845">
    <property type="entry name" value="C2H2-TYPE DOMAIN-CONTAINING PROTEIN"/>
    <property type="match status" value="1"/>
</dbReference>
<evidence type="ECO:0000313" key="5">
    <source>
        <dbReference type="Proteomes" id="UP000663851"/>
    </source>
</evidence>
<evidence type="ECO:0000313" key="1">
    <source>
        <dbReference type="EMBL" id="CAF4510205.1"/>
    </source>
</evidence>
<dbReference type="Proteomes" id="UP000663873">
    <property type="component" value="Unassembled WGS sequence"/>
</dbReference>
<dbReference type="EMBL" id="CAJOBP010009415">
    <property type="protein sequence ID" value="CAF4551967.1"/>
    <property type="molecule type" value="Genomic_DNA"/>
</dbReference>
<name>A0A820W3C2_9BILA</name>
<dbReference type="EMBL" id="CAJOBR010006784">
    <property type="protein sequence ID" value="CAF4851066.1"/>
    <property type="molecule type" value="Genomic_DNA"/>
</dbReference>
<sequence length="345" mass="39652">MEREQKEKEGESLERALNIGTGRSPGRILANVYMTFANDERPIGESHIGELRATHVFDQCMQNSRTVISILVDVFKRLKEQDPNIKYADVRADNAECYHSSETLLSNKQTLEGTGIFIRRIDFSDPQCGKQHVIEWQRCKEFFDAAKDTKYLPIFASKIVPQSTTVKPVTLKRKPEWSGITMFNNIQYEIKSSKFKEQIEGAQSLSTDVDEIELIVWRSYNIGNGKKFLLSNLSTVQNIDQLVVTSESSTSQENLMEETLKEETGTHKYPPNRLTLLDKAKVYYQESLENDTIEHVRSIKKFQIISGSKTDTENTVKQGWTLLNRKPQTPFTDDQVSYLTEKYIE</sequence>
<dbReference type="AlphaFoldDB" id="A0A820W3C2"/>
<dbReference type="EMBL" id="CAJOBQ010003821">
    <property type="protein sequence ID" value="CAF4618629.1"/>
    <property type="molecule type" value="Genomic_DNA"/>
</dbReference>
<gene>
    <name evidence="1" type="ORF">HFQ381_LOCUS28420</name>
    <name evidence="4" type="ORF">QYT958_LOCUS27179</name>
    <name evidence="3" type="ORF">TSG867_LOCUS28897</name>
    <name evidence="2" type="ORF">UJA718_LOCUS29419</name>
</gene>
<reference evidence="1" key="1">
    <citation type="submission" date="2021-02" db="EMBL/GenBank/DDBJ databases">
        <authorList>
            <person name="Nowell W R."/>
        </authorList>
    </citation>
    <scope>NUCLEOTIDE SEQUENCE</scope>
</reference>
<dbReference type="Proteomes" id="UP000663848">
    <property type="component" value="Unassembled WGS sequence"/>
</dbReference>
<dbReference type="EMBL" id="CAJOBO010004034">
    <property type="protein sequence ID" value="CAF4510205.1"/>
    <property type="molecule type" value="Genomic_DNA"/>
</dbReference>
<evidence type="ECO:0000313" key="3">
    <source>
        <dbReference type="EMBL" id="CAF4618629.1"/>
    </source>
</evidence>
<evidence type="ECO:0000313" key="4">
    <source>
        <dbReference type="EMBL" id="CAF4851066.1"/>
    </source>
</evidence>
<dbReference type="Proteomes" id="UP000663851">
    <property type="component" value="Unassembled WGS sequence"/>
</dbReference>
<dbReference type="Proteomes" id="UP000663862">
    <property type="component" value="Unassembled WGS sequence"/>
</dbReference>
<evidence type="ECO:0000313" key="2">
    <source>
        <dbReference type="EMBL" id="CAF4551967.1"/>
    </source>
</evidence>
<protein>
    <submittedName>
        <fullName evidence="1">Uncharacterized protein</fullName>
    </submittedName>
</protein>
<organism evidence="1 5">
    <name type="scientific">Rotaria socialis</name>
    <dbReference type="NCBI Taxonomy" id="392032"/>
    <lineage>
        <taxon>Eukaryota</taxon>
        <taxon>Metazoa</taxon>
        <taxon>Spiralia</taxon>
        <taxon>Gnathifera</taxon>
        <taxon>Rotifera</taxon>
        <taxon>Eurotatoria</taxon>
        <taxon>Bdelloidea</taxon>
        <taxon>Philodinida</taxon>
        <taxon>Philodinidae</taxon>
        <taxon>Rotaria</taxon>
    </lineage>
</organism>
<evidence type="ECO:0000313" key="6">
    <source>
        <dbReference type="Proteomes" id="UP000663873"/>
    </source>
</evidence>
<dbReference type="PANTHER" id="PTHR33845:SF1">
    <property type="entry name" value="C2H2-TYPE DOMAIN-CONTAINING PROTEIN"/>
    <property type="match status" value="1"/>
</dbReference>
<accession>A0A820W3C2</accession>
<comment type="caution">
    <text evidence="1">The sequence shown here is derived from an EMBL/GenBank/DDBJ whole genome shotgun (WGS) entry which is preliminary data.</text>
</comment>
<proteinExistence type="predicted"/>